<accession>A0A5U1Q7P1</accession>
<name>A0A5U1Q7P1_SALER</name>
<sequence length="258" mass="29876">MINIRYPVRKADGRDYKNYDELLTDIRKNAHGWWLLGISHYWHGGIHIGTSSSPASVLNQDTPEKSVPLQFMMDGEVVAWRVNRDYAAIECYQERPLRQSGTFVLVKSVYKPDEQDESSWLTLYQLYMHIAPLSEFPKRPLYRVTQKGHGVRMRKHSRHDDSREIVPDVLANKHGHARTLMQGETLTVLQQKSFLLEQRPEPFALVQCLQDGNPAGDLFWVSMRPEYLEPDGECYVYLPDWMHSALNHGVFDDVVVPP</sequence>
<gene>
    <name evidence="1" type="ORF">D3F83_19745</name>
</gene>
<protein>
    <recommendedName>
        <fullName evidence="2">Phage-related lysozyme (Muraminidase)</fullName>
    </recommendedName>
</protein>
<reference evidence="1" key="1">
    <citation type="submission" date="2018-09" db="EMBL/GenBank/DDBJ databases">
        <authorList>
            <consortium name="Veterinary Laboratory Investigation and Response Network"/>
        </authorList>
    </citation>
    <scope>NUCLEOTIDE SEQUENCE</scope>
    <source>
        <strain evidence="1">SAL-18-VL-SD-NC-0003</strain>
    </source>
</reference>
<proteinExistence type="predicted"/>
<evidence type="ECO:0000313" key="1">
    <source>
        <dbReference type="EMBL" id="EBO7981557.1"/>
    </source>
</evidence>
<organism evidence="1">
    <name type="scientific">Salmonella enterica</name>
    <name type="common">Salmonella choleraesuis</name>
    <dbReference type="NCBI Taxonomy" id="28901"/>
    <lineage>
        <taxon>Bacteria</taxon>
        <taxon>Pseudomonadati</taxon>
        <taxon>Pseudomonadota</taxon>
        <taxon>Gammaproteobacteria</taxon>
        <taxon>Enterobacterales</taxon>
        <taxon>Enterobacteriaceae</taxon>
        <taxon>Salmonella</taxon>
    </lineage>
</organism>
<evidence type="ECO:0008006" key="2">
    <source>
        <dbReference type="Google" id="ProtNLM"/>
    </source>
</evidence>
<dbReference type="EMBL" id="AAGJQW010000018">
    <property type="protein sequence ID" value="EBO7981557.1"/>
    <property type="molecule type" value="Genomic_DNA"/>
</dbReference>
<dbReference type="AlphaFoldDB" id="A0A5U1Q7P1"/>
<comment type="caution">
    <text evidence="1">The sequence shown here is derived from an EMBL/GenBank/DDBJ whole genome shotgun (WGS) entry which is preliminary data.</text>
</comment>
<feature type="non-terminal residue" evidence="1">
    <location>
        <position position="258"/>
    </location>
</feature>